<evidence type="ECO:0000313" key="3">
    <source>
        <dbReference type="Proteomes" id="UP000770661"/>
    </source>
</evidence>
<name>A0A8J5CTA2_CHIOP</name>
<accession>A0A8J5CTA2</accession>
<dbReference type="Pfam" id="PF13460">
    <property type="entry name" value="NAD_binding_10"/>
    <property type="match status" value="1"/>
</dbReference>
<gene>
    <name evidence="2" type="primary">BLVRB</name>
    <name evidence="2" type="ORF">GWK47_049612</name>
</gene>
<reference evidence="2" key="1">
    <citation type="submission" date="2020-07" db="EMBL/GenBank/DDBJ databases">
        <title>The High-quality genome of the commercially important snow crab, Chionoecetes opilio.</title>
        <authorList>
            <person name="Jeong J.-H."/>
            <person name="Ryu S."/>
        </authorList>
    </citation>
    <scope>NUCLEOTIDE SEQUENCE</scope>
    <source>
        <strain evidence="2">MADBK_172401_WGS</strain>
        <tissue evidence="2">Digestive gland</tissue>
    </source>
</reference>
<evidence type="ECO:0000259" key="1">
    <source>
        <dbReference type="Pfam" id="PF13460"/>
    </source>
</evidence>
<dbReference type="Proteomes" id="UP000770661">
    <property type="component" value="Unassembled WGS sequence"/>
</dbReference>
<dbReference type="InterPro" id="IPR036291">
    <property type="entry name" value="NAD(P)-bd_dom_sf"/>
</dbReference>
<dbReference type="Gene3D" id="3.40.50.720">
    <property type="entry name" value="NAD(P)-binding Rossmann-like Domain"/>
    <property type="match status" value="1"/>
</dbReference>
<evidence type="ECO:0000313" key="2">
    <source>
        <dbReference type="EMBL" id="KAG0719881.1"/>
    </source>
</evidence>
<dbReference type="PANTHER" id="PTHR15020:SF50">
    <property type="entry name" value="UPF0659 PROTEIN YMR090W"/>
    <property type="match status" value="1"/>
</dbReference>
<dbReference type="CDD" id="cd05244">
    <property type="entry name" value="BVR-B_like_SDR_a"/>
    <property type="match status" value="1"/>
</dbReference>
<dbReference type="GO" id="GO:0003824">
    <property type="term" value="F:catalytic activity"/>
    <property type="evidence" value="ECO:0007669"/>
    <property type="project" value="UniProtKB-ARBA"/>
</dbReference>
<dbReference type="SUPFAM" id="SSF51735">
    <property type="entry name" value="NAD(P)-binding Rossmann-fold domains"/>
    <property type="match status" value="1"/>
</dbReference>
<dbReference type="EMBL" id="JACEEZ010013729">
    <property type="protein sequence ID" value="KAG0719881.1"/>
    <property type="molecule type" value="Genomic_DNA"/>
</dbReference>
<dbReference type="PANTHER" id="PTHR15020">
    <property type="entry name" value="FLAVIN REDUCTASE-RELATED"/>
    <property type="match status" value="1"/>
</dbReference>
<protein>
    <submittedName>
        <fullName evidence="2">Flavin reductase (NADPH)</fullName>
    </submittedName>
</protein>
<feature type="domain" description="NAD(P)-binding" evidence="1">
    <location>
        <begin position="33"/>
        <end position="228"/>
    </location>
</feature>
<dbReference type="AlphaFoldDB" id="A0A8J5CTA2"/>
<sequence>MPDSFLFTTHTIADQLSEHRATERGRMKVAVIGATGQTGKEVVRQALQEGHAVTAVVRNPEKVTETHDNLKVVKGDVFDEASLTPVLAQQDAVVSCLGFPRNPQPVTGYSKSMTAIVGAMRKSNISRIVTMTSWFTEPSSAAKLGFVVNWMLIPFLRPVLTNMRQMEQHLETSCQDINYTVVRPAGLKNSVLSGKEMNVEEGFIVDTNSTFNTTSRSDVAAFMLSCLETATYDRKMLAVTTTEKKV</sequence>
<dbReference type="InterPro" id="IPR016040">
    <property type="entry name" value="NAD(P)-bd_dom"/>
</dbReference>
<proteinExistence type="predicted"/>
<organism evidence="2 3">
    <name type="scientific">Chionoecetes opilio</name>
    <name type="common">Atlantic snow crab</name>
    <name type="synonym">Cancer opilio</name>
    <dbReference type="NCBI Taxonomy" id="41210"/>
    <lineage>
        <taxon>Eukaryota</taxon>
        <taxon>Metazoa</taxon>
        <taxon>Ecdysozoa</taxon>
        <taxon>Arthropoda</taxon>
        <taxon>Crustacea</taxon>
        <taxon>Multicrustacea</taxon>
        <taxon>Malacostraca</taxon>
        <taxon>Eumalacostraca</taxon>
        <taxon>Eucarida</taxon>
        <taxon>Decapoda</taxon>
        <taxon>Pleocyemata</taxon>
        <taxon>Brachyura</taxon>
        <taxon>Eubrachyura</taxon>
        <taxon>Majoidea</taxon>
        <taxon>Majidae</taxon>
        <taxon>Chionoecetes</taxon>
    </lineage>
</organism>
<dbReference type="OrthoDB" id="419598at2759"/>
<comment type="caution">
    <text evidence="2">The sequence shown here is derived from an EMBL/GenBank/DDBJ whole genome shotgun (WGS) entry which is preliminary data.</text>
</comment>
<keyword evidence="3" id="KW-1185">Reference proteome</keyword>